<protein>
    <recommendedName>
        <fullName evidence="4">YcxB-like protein domain-containing protein</fullName>
    </recommendedName>
</protein>
<gene>
    <name evidence="2" type="ORF">KMW28_10255</name>
</gene>
<accession>A0AAX1N1W1</accession>
<keyword evidence="1" id="KW-0812">Transmembrane</keyword>
<proteinExistence type="predicted"/>
<sequence length="181" mass="21726">MSNRVQYQVSRERGDTIIKIGLEQFHSFRYYRLFFSFIYFIGIIAMMIFIFRILLIGLLFTIPFFVIAIFLIVVNINSFYETQEITICAQQIRLKKLRPILPKSYQIPIHEIKAIKLKQIEMGNNKGLRIEKILTWLKGFKNFNQVPTIITSNNEYYFSEYSYFNDEKNKFIQILKNNIYD</sequence>
<evidence type="ECO:0000313" key="2">
    <source>
        <dbReference type="EMBL" id="QWG00037.1"/>
    </source>
</evidence>
<reference evidence="2 3" key="1">
    <citation type="submission" date="2021-05" db="EMBL/GenBank/DDBJ databases">
        <title>Comparative genomic studies on the polysaccharide-degrading batcterial strains of the Flammeovirga genus.</title>
        <authorList>
            <person name="Zewei F."/>
            <person name="Zheng Z."/>
            <person name="Yu L."/>
            <person name="Ruyue G."/>
            <person name="Yanhong M."/>
            <person name="Yuanyuan C."/>
            <person name="Jingyan G."/>
            <person name="Wenjun H."/>
        </authorList>
    </citation>
    <scope>NUCLEOTIDE SEQUENCE [LARGE SCALE GENOMIC DNA]</scope>
    <source>
        <strain evidence="2 3">NBRC:100898</strain>
    </source>
</reference>
<keyword evidence="1" id="KW-0472">Membrane</keyword>
<dbReference type="Proteomes" id="UP000678679">
    <property type="component" value="Chromosome 1"/>
</dbReference>
<dbReference type="EMBL" id="CP076132">
    <property type="protein sequence ID" value="QWG00037.1"/>
    <property type="molecule type" value="Genomic_DNA"/>
</dbReference>
<name>A0AAX1N1W1_9BACT</name>
<keyword evidence="1" id="KW-1133">Transmembrane helix</keyword>
<dbReference type="KEGG" id="fya:KMW28_10255"/>
<keyword evidence="3" id="KW-1185">Reference proteome</keyword>
<dbReference type="RefSeq" id="WP_169663491.1">
    <property type="nucleotide sequence ID" value="NZ_CP076132.1"/>
</dbReference>
<evidence type="ECO:0000256" key="1">
    <source>
        <dbReference type="SAM" id="Phobius"/>
    </source>
</evidence>
<feature type="transmembrane region" description="Helical" evidence="1">
    <location>
        <begin position="30"/>
        <end position="51"/>
    </location>
</feature>
<feature type="transmembrane region" description="Helical" evidence="1">
    <location>
        <begin position="58"/>
        <end position="80"/>
    </location>
</feature>
<evidence type="ECO:0000313" key="3">
    <source>
        <dbReference type="Proteomes" id="UP000678679"/>
    </source>
</evidence>
<dbReference type="AlphaFoldDB" id="A0AAX1N1W1"/>
<organism evidence="2 3">
    <name type="scientific">Flammeovirga yaeyamensis</name>
    <dbReference type="NCBI Taxonomy" id="367791"/>
    <lineage>
        <taxon>Bacteria</taxon>
        <taxon>Pseudomonadati</taxon>
        <taxon>Bacteroidota</taxon>
        <taxon>Cytophagia</taxon>
        <taxon>Cytophagales</taxon>
        <taxon>Flammeovirgaceae</taxon>
        <taxon>Flammeovirga</taxon>
    </lineage>
</organism>
<evidence type="ECO:0008006" key="4">
    <source>
        <dbReference type="Google" id="ProtNLM"/>
    </source>
</evidence>